<gene>
    <name evidence="2" type="ORF">PNEJI1_003478</name>
</gene>
<evidence type="ECO:0000313" key="3">
    <source>
        <dbReference type="Proteomes" id="UP000010422"/>
    </source>
</evidence>
<dbReference type="AlphaFoldDB" id="L0P8S0"/>
<feature type="transmembrane region" description="Helical" evidence="1">
    <location>
        <begin position="12"/>
        <end position="38"/>
    </location>
</feature>
<keyword evidence="1" id="KW-0472">Membrane</keyword>
<keyword evidence="1" id="KW-0812">Transmembrane</keyword>
<accession>L0P8S0</accession>
<dbReference type="EMBL" id="CAKM01000120">
    <property type="protein sequence ID" value="CCJ28778.1"/>
    <property type="molecule type" value="Genomic_DNA"/>
</dbReference>
<evidence type="ECO:0000313" key="2">
    <source>
        <dbReference type="EMBL" id="CCJ28778.1"/>
    </source>
</evidence>
<organism evidence="3">
    <name type="scientific">Pneumocystis jirovecii</name>
    <name type="common">Human pneumocystis pneumonia agent</name>
    <dbReference type="NCBI Taxonomy" id="42068"/>
    <lineage>
        <taxon>Eukaryota</taxon>
        <taxon>Fungi</taxon>
        <taxon>Dikarya</taxon>
        <taxon>Ascomycota</taxon>
        <taxon>Taphrinomycotina</taxon>
        <taxon>Pneumocystomycetes</taxon>
        <taxon>Pneumocystaceae</taxon>
        <taxon>Pneumocystis</taxon>
    </lineage>
</organism>
<name>L0P8S0_PNEJI</name>
<proteinExistence type="predicted"/>
<protein>
    <submittedName>
        <fullName evidence="2">Uncharacterized protein</fullName>
    </submittedName>
</protein>
<evidence type="ECO:0000256" key="1">
    <source>
        <dbReference type="SAM" id="Phobius"/>
    </source>
</evidence>
<dbReference type="VEuPathDB" id="FungiDB:PNEJI1_003478"/>
<dbReference type="Proteomes" id="UP000010422">
    <property type="component" value="Unassembled WGS sequence"/>
</dbReference>
<reference evidence="2 3" key="1">
    <citation type="journal article" date="2012" name="MBio">
        <title>De novo assembly of the Pneumocystis jirovecii genome from a single bronchoalveolar lavage fluid specimen from a patient.</title>
        <authorList>
            <person name="Cisse O.H."/>
            <person name="Pagni M."/>
            <person name="Hauser P.M."/>
        </authorList>
    </citation>
    <scope>NUCLEOTIDE SEQUENCE [LARGE SCALE GENOMIC DNA]</scope>
    <source>
        <strain evidence="2 3">SE8</strain>
    </source>
</reference>
<keyword evidence="1" id="KW-1133">Transmembrane helix</keyword>
<comment type="caution">
    <text evidence="2">The sequence shown here is derived from an EMBL/GenBank/DDBJ whole genome shotgun (WGS) entry which is preliminary data.</text>
</comment>
<dbReference type="InParanoid" id="L0P8S0"/>
<sequence length="148" mass="16415">MDISFSIIFVSFFIKSGCFVSISFEIVGVSAVCIIILNSSFESRALERNSSNSSNKEKSLFFILFSIKQRIYPTISLSDRYFSPIIISFSLISLSFDIDLNTESGNGLYPSLVCASCAKQISPEFVVVLSNVLLTKVNAMIKDFSDNE</sequence>